<dbReference type="GO" id="GO:0004222">
    <property type="term" value="F:metalloendopeptidase activity"/>
    <property type="evidence" value="ECO:0007669"/>
    <property type="project" value="InterPro"/>
</dbReference>
<evidence type="ECO:0000256" key="1">
    <source>
        <dbReference type="ARBA" id="ARBA00022670"/>
    </source>
</evidence>
<dbReference type="OrthoDB" id="9810445at2"/>
<dbReference type="GO" id="GO:0046872">
    <property type="term" value="F:metal ion binding"/>
    <property type="evidence" value="ECO:0007669"/>
    <property type="project" value="UniProtKB-KW"/>
</dbReference>
<dbReference type="AlphaFoldDB" id="A0A1B9F9K5"/>
<keyword evidence="4 6" id="KW-0862">Zinc</keyword>
<evidence type="ECO:0000259" key="7">
    <source>
        <dbReference type="Pfam" id="PF01435"/>
    </source>
</evidence>
<gene>
    <name evidence="8" type="ORF">DBT_0361</name>
</gene>
<keyword evidence="3 6" id="KW-0378">Hydrolase</keyword>
<evidence type="ECO:0000313" key="8">
    <source>
        <dbReference type="EMBL" id="OCC16544.1"/>
    </source>
</evidence>
<comment type="similarity">
    <text evidence="6">Belongs to the peptidase M48 family.</text>
</comment>
<evidence type="ECO:0000256" key="6">
    <source>
        <dbReference type="RuleBase" id="RU003983"/>
    </source>
</evidence>
<keyword evidence="5 6" id="KW-0482">Metalloprotease</keyword>
<dbReference type="Gene3D" id="3.30.2010.10">
    <property type="entry name" value="Metalloproteases ('zincins'), catalytic domain"/>
    <property type="match status" value="1"/>
</dbReference>
<dbReference type="PANTHER" id="PTHR22726:SF1">
    <property type="entry name" value="METALLOENDOPEPTIDASE OMA1, MITOCHONDRIAL"/>
    <property type="match status" value="1"/>
</dbReference>
<dbReference type="PROSITE" id="PS51257">
    <property type="entry name" value="PROKAR_LIPOPROTEIN"/>
    <property type="match status" value="1"/>
</dbReference>
<comment type="caution">
    <text evidence="8">The sequence shown here is derived from an EMBL/GenBank/DDBJ whole genome shotgun (WGS) entry which is preliminary data.</text>
</comment>
<protein>
    <submittedName>
        <fullName evidence="8">Zn-dependent protease with chaperone function</fullName>
    </submittedName>
</protein>
<dbReference type="GO" id="GO:0016020">
    <property type="term" value="C:membrane"/>
    <property type="evidence" value="ECO:0007669"/>
    <property type="project" value="TreeGrafter"/>
</dbReference>
<dbReference type="STRING" id="1156395.DBT_0361"/>
<evidence type="ECO:0000256" key="3">
    <source>
        <dbReference type="ARBA" id="ARBA00022801"/>
    </source>
</evidence>
<evidence type="ECO:0000256" key="2">
    <source>
        <dbReference type="ARBA" id="ARBA00022723"/>
    </source>
</evidence>
<accession>A0A1B9F9K5</accession>
<dbReference type="PATRIC" id="fig|1156395.6.peg.365"/>
<organism evidence="8 9">
    <name type="scientific">Dissulfuribacter thermophilus</name>
    <dbReference type="NCBI Taxonomy" id="1156395"/>
    <lineage>
        <taxon>Bacteria</taxon>
        <taxon>Pseudomonadati</taxon>
        <taxon>Thermodesulfobacteriota</taxon>
        <taxon>Dissulfuribacteria</taxon>
        <taxon>Dissulfuribacterales</taxon>
        <taxon>Dissulfuribacteraceae</taxon>
        <taxon>Dissulfuribacter</taxon>
    </lineage>
</organism>
<evidence type="ECO:0000313" key="9">
    <source>
        <dbReference type="Proteomes" id="UP000093080"/>
    </source>
</evidence>
<sequence length="260" mass="28742">MALLRAIFCVLFLGAFLVSCAKAPITGRTQLILISPEAEKGLGLKTAQEILGKEPIEHDPALNAMLIRVGSRIAKAAGRPDFEWEFHLIKRDDVVNAFCLPGGKVFVYTGVLKYTKDECGLATVIGHEVAHALARHGAERMSLALLSQVGETALEATLSSQGPQTVQTFRMLYGLVSNVGVILPYSRKQEFEADYIGLMLMAQAGYNPMCALSFWERMKKAQSGRPIIYFLATHPTDEARIERLRMVLPRAMERYNSALK</sequence>
<dbReference type="PANTHER" id="PTHR22726">
    <property type="entry name" value="METALLOENDOPEPTIDASE OMA1"/>
    <property type="match status" value="1"/>
</dbReference>
<reference evidence="8 9" key="1">
    <citation type="submission" date="2016-06" db="EMBL/GenBank/DDBJ databases">
        <title>Respiratory ammonification of nitrate coupled to the oxidation of elemental sulfur in deep-sea autotrophic thermophilic bacteria.</title>
        <authorList>
            <person name="Slobodkina G.B."/>
            <person name="Mardanov A.V."/>
            <person name="Ravin N.V."/>
            <person name="Frolova A.A."/>
            <person name="Viryasiv M.B."/>
            <person name="Chernyh N.A."/>
            <person name="Bonch-Osmolovskaya E.A."/>
            <person name="Slobodkin A.I."/>
        </authorList>
    </citation>
    <scope>NUCLEOTIDE SEQUENCE [LARGE SCALE GENOMIC DNA]</scope>
    <source>
        <strain evidence="8 9">S69</strain>
    </source>
</reference>
<keyword evidence="9" id="KW-1185">Reference proteome</keyword>
<comment type="cofactor">
    <cofactor evidence="6">
        <name>Zn(2+)</name>
        <dbReference type="ChEBI" id="CHEBI:29105"/>
    </cofactor>
    <text evidence="6">Binds 1 zinc ion per subunit.</text>
</comment>
<evidence type="ECO:0000256" key="5">
    <source>
        <dbReference type="ARBA" id="ARBA00023049"/>
    </source>
</evidence>
<evidence type="ECO:0000256" key="4">
    <source>
        <dbReference type="ARBA" id="ARBA00022833"/>
    </source>
</evidence>
<proteinExistence type="inferred from homology"/>
<dbReference type="EMBL" id="MAGO01000001">
    <property type="protein sequence ID" value="OCC16544.1"/>
    <property type="molecule type" value="Genomic_DNA"/>
</dbReference>
<dbReference type="InterPro" id="IPR001915">
    <property type="entry name" value="Peptidase_M48"/>
</dbReference>
<keyword evidence="1 6" id="KW-0645">Protease</keyword>
<dbReference type="GO" id="GO:0051603">
    <property type="term" value="P:proteolysis involved in protein catabolic process"/>
    <property type="evidence" value="ECO:0007669"/>
    <property type="project" value="TreeGrafter"/>
</dbReference>
<dbReference type="Pfam" id="PF01435">
    <property type="entry name" value="Peptidase_M48"/>
    <property type="match status" value="1"/>
</dbReference>
<keyword evidence="2" id="KW-0479">Metal-binding</keyword>
<feature type="domain" description="Peptidase M48" evidence="7">
    <location>
        <begin position="61"/>
        <end position="245"/>
    </location>
</feature>
<name>A0A1B9F9K5_9BACT</name>
<dbReference type="Proteomes" id="UP000093080">
    <property type="component" value="Unassembled WGS sequence"/>
</dbReference>
<dbReference type="CDD" id="cd07331">
    <property type="entry name" value="M48C_Oma1_like"/>
    <property type="match status" value="1"/>
</dbReference>
<dbReference type="InterPro" id="IPR051156">
    <property type="entry name" value="Mito/Outer_Membr_Metalloprot"/>
</dbReference>